<protein>
    <submittedName>
        <fullName evidence="3">Uncharacterized protein</fullName>
    </submittedName>
</protein>
<comment type="caution">
    <text evidence="3">The sequence shown here is derived from an EMBL/GenBank/DDBJ whole genome shotgun (WGS) entry which is preliminary data.</text>
</comment>
<gene>
    <name evidence="3" type="ORF">LIER_40232</name>
</gene>
<evidence type="ECO:0000313" key="4">
    <source>
        <dbReference type="Proteomes" id="UP001454036"/>
    </source>
</evidence>
<dbReference type="PANTHER" id="PTHR33592:SF10">
    <property type="entry name" value="TRANSMEMBRANE PROTEIN"/>
    <property type="match status" value="1"/>
</dbReference>
<name>A0AAV3QX57_LITER</name>
<sequence>MRTQIMNIALLITLVLIGSFSYHEATRILDEDEQELMNREHLLLPSFQRGTVRPPAPNSCTFIPGNGGSPCTFNEKNFAGHSMGVSPPPPPPPPPLPRAYPGYDVSFGVATPHES</sequence>
<evidence type="ECO:0000256" key="2">
    <source>
        <dbReference type="SAM" id="SignalP"/>
    </source>
</evidence>
<proteinExistence type="predicted"/>
<feature type="region of interest" description="Disordered" evidence="1">
    <location>
        <begin position="75"/>
        <end position="115"/>
    </location>
</feature>
<dbReference type="PANTHER" id="PTHR33592">
    <property type="entry name" value="TRANSMEMBRANE PROTEIN"/>
    <property type="match status" value="1"/>
</dbReference>
<evidence type="ECO:0000313" key="3">
    <source>
        <dbReference type="EMBL" id="GAA0166662.1"/>
    </source>
</evidence>
<feature type="signal peptide" evidence="2">
    <location>
        <begin position="1"/>
        <end position="25"/>
    </location>
</feature>
<evidence type="ECO:0000256" key="1">
    <source>
        <dbReference type="SAM" id="MobiDB-lite"/>
    </source>
</evidence>
<keyword evidence="2" id="KW-0732">Signal</keyword>
<reference evidence="3 4" key="1">
    <citation type="submission" date="2024-01" db="EMBL/GenBank/DDBJ databases">
        <title>The complete chloroplast genome sequence of Lithospermum erythrorhizon: insights into the phylogenetic relationship among Boraginaceae species and the maternal lineages of purple gromwells.</title>
        <authorList>
            <person name="Okada T."/>
            <person name="Watanabe K."/>
        </authorList>
    </citation>
    <scope>NUCLEOTIDE SEQUENCE [LARGE SCALE GENOMIC DNA]</scope>
</reference>
<keyword evidence="4" id="KW-1185">Reference proteome</keyword>
<feature type="compositionally biased region" description="Pro residues" evidence="1">
    <location>
        <begin position="86"/>
        <end position="98"/>
    </location>
</feature>
<dbReference type="AlphaFoldDB" id="A0AAV3QX57"/>
<organism evidence="3 4">
    <name type="scientific">Lithospermum erythrorhizon</name>
    <name type="common">Purple gromwell</name>
    <name type="synonym">Lithospermum officinale var. erythrorhizon</name>
    <dbReference type="NCBI Taxonomy" id="34254"/>
    <lineage>
        <taxon>Eukaryota</taxon>
        <taxon>Viridiplantae</taxon>
        <taxon>Streptophyta</taxon>
        <taxon>Embryophyta</taxon>
        <taxon>Tracheophyta</taxon>
        <taxon>Spermatophyta</taxon>
        <taxon>Magnoliopsida</taxon>
        <taxon>eudicotyledons</taxon>
        <taxon>Gunneridae</taxon>
        <taxon>Pentapetalae</taxon>
        <taxon>asterids</taxon>
        <taxon>lamiids</taxon>
        <taxon>Boraginales</taxon>
        <taxon>Boraginaceae</taxon>
        <taxon>Boraginoideae</taxon>
        <taxon>Lithospermeae</taxon>
        <taxon>Lithospermum</taxon>
    </lineage>
</organism>
<dbReference type="EMBL" id="BAABME010022813">
    <property type="protein sequence ID" value="GAA0166662.1"/>
    <property type="molecule type" value="Genomic_DNA"/>
</dbReference>
<accession>A0AAV3QX57</accession>
<feature type="chain" id="PRO_5043495209" evidence="2">
    <location>
        <begin position="26"/>
        <end position="115"/>
    </location>
</feature>
<dbReference type="Proteomes" id="UP001454036">
    <property type="component" value="Unassembled WGS sequence"/>
</dbReference>